<reference evidence="7 8" key="1">
    <citation type="submission" date="2020-09" db="EMBL/GenBank/DDBJ databases">
        <title>Parvimonas S3374 sp. nov.</title>
        <authorList>
            <person name="Buhl M."/>
        </authorList>
    </citation>
    <scope>NUCLEOTIDE SEQUENCE [LARGE SCALE GENOMIC DNA]</scope>
    <source>
        <strain evidence="7 8">S3374</strain>
    </source>
</reference>
<evidence type="ECO:0000313" key="8">
    <source>
        <dbReference type="Proteomes" id="UP000823123"/>
    </source>
</evidence>
<keyword evidence="3 4" id="KW-0560">Oxidoreductase</keyword>
<evidence type="ECO:0000256" key="5">
    <source>
        <dbReference type="RuleBase" id="RU004417"/>
    </source>
</evidence>
<dbReference type="Gene3D" id="3.40.50.720">
    <property type="entry name" value="NAD(P)-binding Rossmann-like Domain"/>
    <property type="match status" value="1"/>
</dbReference>
<dbReference type="Pfam" id="PF00208">
    <property type="entry name" value="ELFV_dehydrog"/>
    <property type="match status" value="1"/>
</dbReference>
<dbReference type="Pfam" id="PF02812">
    <property type="entry name" value="ELFV_dehydrog_N"/>
    <property type="match status" value="1"/>
</dbReference>
<dbReference type="CDD" id="cd01076">
    <property type="entry name" value="NAD_bind_1_Glu_DH"/>
    <property type="match status" value="1"/>
</dbReference>
<dbReference type="InterPro" id="IPR006095">
    <property type="entry name" value="Glu/Leu/Phe/Val/Trp_DH"/>
</dbReference>
<dbReference type="InterPro" id="IPR014362">
    <property type="entry name" value="Glu_DH"/>
</dbReference>
<evidence type="ECO:0000313" key="7">
    <source>
        <dbReference type="EMBL" id="MBK1468995.1"/>
    </source>
</evidence>
<proteinExistence type="inferred from homology"/>
<dbReference type="EMBL" id="JACVDA010000019">
    <property type="protein sequence ID" value="MBK1468995.1"/>
    <property type="molecule type" value="Genomic_DNA"/>
</dbReference>
<comment type="caution">
    <text evidence="7">The sequence shown here is derived from an EMBL/GenBank/DDBJ whole genome shotgun (WGS) entry which is preliminary data.</text>
</comment>
<dbReference type="PIRSF" id="PIRSF000185">
    <property type="entry name" value="Glu_DH"/>
    <property type="match status" value="1"/>
</dbReference>
<keyword evidence="8" id="KW-1185">Reference proteome</keyword>
<organism evidence="7 8">
    <name type="scientific">Parvimonas parva</name>
    <dbReference type="NCBI Taxonomy" id="2769485"/>
    <lineage>
        <taxon>Bacteria</taxon>
        <taxon>Bacillati</taxon>
        <taxon>Bacillota</taxon>
        <taxon>Tissierellia</taxon>
        <taxon>Tissierellales</taxon>
        <taxon>Peptoniphilaceae</taxon>
        <taxon>Parvimonas</taxon>
    </lineage>
</organism>
<sequence>MHNVNPLENVQKILKKSCEILNLDDSLYELLKEPERTIEINIPVKMDNGKVSVFKGYRSQHCDVMGPYKGGIRFHQNVNVDEVKALSIWMSLKCSATHLPFGGGKGGIIVNVNELSESELERLSRGYVKEIYKYIGDRFDIPAPDVNTNEKIMAWMLDEYIKLTGNNTLATFTGKALEFGGSHGRKEATGVGVAVMTREALNKLGIDIKESRIAIQGFGNVGSNTAKHLERMGGNILSISEYDNEKGVYTIYNEKGFNISELISHFEKYKTLINFEGAKLISIDQFYSLDVDVIIPCALENSITEEEANKIRAKLIVEGANGPVDYFADRILKQKNVVVIPDILANSGGVIASYLEWIQNISGIDMTEDDVLNKVEYKMLLAYNEIMKIKNEYDVTTRLASYIYSVLRLYKILKLRSRI</sequence>
<evidence type="ECO:0000259" key="6">
    <source>
        <dbReference type="SMART" id="SM00839"/>
    </source>
</evidence>
<evidence type="ECO:0000256" key="4">
    <source>
        <dbReference type="PIRNR" id="PIRNR000185"/>
    </source>
</evidence>
<evidence type="ECO:0000256" key="1">
    <source>
        <dbReference type="ARBA" id="ARBA00006382"/>
    </source>
</evidence>
<evidence type="ECO:0000256" key="3">
    <source>
        <dbReference type="ARBA" id="ARBA00023002"/>
    </source>
</evidence>
<dbReference type="PRINTS" id="PR00082">
    <property type="entry name" value="GLFDHDRGNASE"/>
</dbReference>
<dbReference type="Proteomes" id="UP000823123">
    <property type="component" value="Unassembled WGS sequence"/>
</dbReference>
<dbReference type="InterPro" id="IPR033922">
    <property type="entry name" value="NAD_bind_Glu_DH"/>
</dbReference>
<name>A0ABS1CAC3_9FIRM</name>
<dbReference type="InterPro" id="IPR036291">
    <property type="entry name" value="NAD(P)-bd_dom_sf"/>
</dbReference>
<dbReference type="InterPro" id="IPR046346">
    <property type="entry name" value="Aminoacid_DH-like_N_sf"/>
</dbReference>
<accession>A0ABS1CAC3</accession>
<dbReference type="SUPFAM" id="SSF51735">
    <property type="entry name" value="NAD(P)-binding Rossmann-fold domains"/>
    <property type="match status" value="1"/>
</dbReference>
<protein>
    <recommendedName>
        <fullName evidence="2 4">Glutamate dehydrogenase</fullName>
    </recommendedName>
</protein>
<dbReference type="SUPFAM" id="SSF53223">
    <property type="entry name" value="Aminoacid dehydrogenase-like, N-terminal domain"/>
    <property type="match status" value="1"/>
</dbReference>
<dbReference type="PANTHER" id="PTHR11606:SF13">
    <property type="entry name" value="GLUTAMATE DEHYDROGENASE 1, MITOCHONDRIAL"/>
    <property type="match status" value="1"/>
</dbReference>
<dbReference type="InterPro" id="IPR006096">
    <property type="entry name" value="Glu/Leu/Phe/Val/Trp_DH_C"/>
</dbReference>
<feature type="domain" description="Glutamate/phenylalanine/leucine/valine/L-tryptophan dehydrogenase C-terminal" evidence="6">
    <location>
        <begin position="182"/>
        <end position="417"/>
    </location>
</feature>
<evidence type="ECO:0000256" key="2">
    <source>
        <dbReference type="ARBA" id="ARBA00012896"/>
    </source>
</evidence>
<dbReference type="Gene3D" id="3.40.50.10860">
    <property type="entry name" value="Leucine Dehydrogenase, chain A, domain 1"/>
    <property type="match status" value="1"/>
</dbReference>
<comment type="similarity">
    <text evidence="1 4 5">Belongs to the Glu/Leu/Phe/Val dehydrogenases family.</text>
</comment>
<dbReference type="RefSeq" id="WP_201275858.1">
    <property type="nucleotide sequence ID" value="NZ_JACVDA010000019.1"/>
</dbReference>
<gene>
    <name evidence="7" type="ORF">IBJ83_06655</name>
</gene>
<dbReference type="InterPro" id="IPR006097">
    <property type="entry name" value="Glu/Leu/Phe/Val/Trp_DH_dimer"/>
</dbReference>
<dbReference type="PANTHER" id="PTHR11606">
    <property type="entry name" value="GLUTAMATE DEHYDROGENASE"/>
    <property type="match status" value="1"/>
</dbReference>
<dbReference type="SMART" id="SM00839">
    <property type="entry name" value="ELFV_dehydrog"/>
    <property type="match status" value="1"/>
</dbReference>